<dbReference type="EC" id="1.14.14.91" evidence="10"/>
<protein>
    <recommendedName>
        <fullName evidence="10">trans-cinnamate 4-monooxygenase</fullName>
        <ecNumber evidence="10">1.14.14.91</ecNumber>
    </recommendedName>
</protein>
<dbReference type="Gene3D" id="1.10.630.10">
    <property type="entry name" value="Cytochrome P450"/>
    <property type="match status" value="1"/>
</dbReference>
<dbReference type="PANTHER" id="PTHR47948:SF4">
    <property type="entry name" value="TRANS-CINNAMATE 4-MONOOXYGENASE"/>
    <property type="match status" value="1"/>
</dbReference>
<evidence type="ECO:0000313" key="16">
    <source>
        <dbReference type="EnsemblPlants" id="Pp3c12_6560V3.1"/>
    </source>
</evidence>
<evidence type="ECO:0000256" key="9">
    <source>
        <dbReference type="ARBA" id="ARBA00037893"/>
    </source>
</evidence>
<dbReference type="EnsemblPlants" id="Pp3c12_6560V3.1">
    <property type="protein sequence ID" value="Pp3c12_6560V3.1"/>
    <property type="gene ID" value="Pp3c12_6560"/>
</dbReference>
<reference evidence="16" key="3">
    <citation type="submission" date="2020-12" db="UniProtKB">
        <authorList>
            <consortium name="EnsemblPlants"/>
        </authorList>
    </citation>
    <scope>IDENTIFICATION</scope>
</reference>
<evidence type="ECO:0000256" key="6">
    <source>
        <dbReference type="ARBA" id="ARBA00023002"/>
    </source>
</evidence>
<dbReference type="STRING" id="3218.A0A2K1JPP5"/>
<feature type="binding site" description="axial binding residue" evidence="12">
    <location>
        <position position="406"/>
    </location>
    <ligand>
        <name>heme</name>
        <dbReference type="ChEBI" id="CHEBI:30413"/>
    </ligand>
    <ligandPart>
        <name>Fe</name>
        <dbReference type="ChEBI" id="CHEBI:18248"/>
    </ligandPart>
</feature>
<dbReference type="Pfam" id="PF00067">
    <property type="entry name" value="p450"/>
    <property type="match status" value="2"/>
</dbReference>
<comment type="catalytic activity">
    <reaction evidence="11">
        <text>(E)-cinnamate + reduced [NADPH--hemoprotein reductase] + O2 = (E)-4-coumarate + oxidized [NADPH--hemoprotein reductase] + H2O + H(+)</text>
        <dbReference type="Rhea" id="RHEA:10608"/>
        <dbReference type="Rhea" id="RHEA-COMP:11964"/>
        <dbReference type="Rhea" id="RHEA-COMP:11965"/>
        <dbReference type="ChEBI" id="CHEBI:12876"/>
        <dbReference type="ChEBI" id="CHEBI:15377"/>
        <dbReference type="ChEBI" id="CHEBI:15378"/>
        <dbReference type="ChEBI" id="CHEBI:15379"/>
        <dbReference type="ChEBI" id="CHEBI:15669"/>
        <dbReference type="ChEBI" id="CHEBI:57618"/>
        <dbReference type="ChEBI" id="CHEBI:58210"/>
        <dbReference type="EC" id="1.14.14.91"/>
    </reaction>
</comment>
<dbReference type="GO" id="GO:0016020">
    <property type="term" value="C:membrane"/>
    <property type="evidence" value="ECO:0007669"/>
    <property type="project" value="UniProtKB-SubCell"/>
</dbReference>
<evidence type="ECO:0000256" key="10">
    <source>
        <dbReference type="ARBA" id="ARBA00038946"/>
    </source>
</evidence>
<dbReference type="GO" id="GO:0020037">
    <property type="term" value="F:heme binding"/>
    <property type="evidence" value="ECO:0007669"/>
    <property type="project" value="InterPro"/>
</dbReference>
<keyword evidence="7 12" id="KW-0408">Iron</keyword>
<comment type="subcellular location">
    <subcellularLocation>
        <location evidence="2">Membrane</location>
        <topology evidence="2">Single-pass membrane protein</topology>
    </subcellularLocation>
</comment>
<dbReference type="InterPro" id="IPR036396">
    <property type="entry name" value="Cyt_P450_sf"/>
</dbReference>
<evidence type="ECO:0000256" key="3">
    <source>
        <dbReference type="ARBA" id="ARBA00010617"/>
    </source>
</evidence>
<dbReference type="PANTHER" id="PTHR47948">
    <property type="entry name" value="TRANS-CINNAMATE 4-MONOOXYGENASE"/>
    <property type="match status" value="1"/>
</dbReference>
<evidence type="ECO:0000256" key="12">
    <source>
        <dbReference type="PIRSR" id="PIRSR602401-1"/>
    </source>
</evidence>
<evidence type="ECO:0000256" key="5">
    <source>
        <dbReference type="ARBA" id="ARBA00022723"/>
    </source>
</evidence>
<evidence type="ECO:0000256" key="7">
    <source>
        <dbReference type="ARBA" id="ARBA00023004"/>
    </source>
</evidence>
<evidence type="ECO:0000256" key="11">
    <source>
        <dbReference type="ARBA" id="ARBA00048198"/>
    </source>
</evidence>
<proteinExistence type="inferred from homology"/>
<keyword evidence="5 12" id="KW-0479">Metal-binding</keyword>
<evidence type="ECO:0000313" key="17">
    <source>
        <dbReference type="Proteomes" id="UP000006727"/>
    </source>
</evidence>
<keyword evidence="14" id="KW-1133">Transmembrane helix</keyword>
<evidence type="ECO:0000256" key="14">
    <source>
        <dbReference type="SAM" id="Phobius"/>
    </source>
</evidence>
<dbReference type="Gramene" id="Pp3c12_6560V3.1">
    <property type="protein sequence ID" value="Pp3c12_6560V3.1"/>
    <property type="gene ID" value="Pp3c12_6560"/>
</dbReference>
<dbReference type="InParanoid" id="A0A2K1JPP5"/>
<dbReference type="EMBL" id="ABEU02000012">
    <property type="protein sequence ID" value="PNR43514.1"/>
    <property type="molecule type" value="Genomic_DNA"/>
</dbReference>
<evidence type="ECO:0000256" key="2">
    <source>
        <dbReference type="ARBA" id="ARBA00004167"/>
    </source>
</evidence>
<comment type="similarity">
    <text evidence="3 13">Belongs to the cytochrome P450 family.</text>
</comment>
<dbReference type="PROSITE" id="PS00086">
    <property type="entry name" value="CYTOCHROME_P450"/>
    <property type="match status" value="1"/>
</dbReference>
<evidence type="ECO:0000313" key="15">
    <source>
        <dbReference type="EMBL" id="PNR43514.1"/>
    </source>
</evidence>
<accession>A0A2K1JPP5</accession>
<keyword evidence="6 13" id="KW-0560">Oxidoreductase</keyword>
<keyword evidence="8 13" id="KW-0503">Monooxygenase</keyword>
<dbReference type="AlphaFoldDB" id="A0A2K1JPP5"/>
<evidence type="ECO:0000256" key="13">
    <source>
        <dbReference type="RuleBase" id="RU000461"/>
    </source>
</evidence>
<dbReference type="SUPFAM" id="SSF48264">
    <property type="entry name" value="Cytochrome P450"/>
    <property type="match status" value="1"/>
</dbReference>
<reference evidence="15 17" key="1">
    <citation type="journal article" date="2008" name="Science">
        <title>The Physcomitrella genome reveals evolutionary insights into the conquest of land by plants.</title>
        <authorList>
            <person name="Rensing S."/>
            <person name="Lang D."/>
            <person name="Zimmer A."/>
            <person name="Terry A."/>
            <person name="Salamov A."/>
            <person name="Shapiro H."/>
            <person name="Nishiyama T."/>
            <person name="Perroud P.-F."/>
            <person name="Lindquist E."/>
            <person name="Kamisugi Y."/>
            <person name="Tanahashi T."/>
            <person name="Sakakibara K."/>
            <person name="Fujita T."/>
            <person name="Oishi K."/>
            <person name="Shin-I T."/>
            <person name="Kuroki Y."/>
            <person name="Toyoda A."/>
            <person name="Suzuki Y."/>
            <person name="Hashimoto A."/>
            <person name="Yamaguchi K."/>
            <person name="Sugano A."/>
            <person name="Kohara Y."/>
            <person name="Fujiyama A."/>
            <person name="Anterola A."/>
            <person name="Aoki S."/>
            <person name="Ashton N."/>
            <person name="Barbazuk W.B."/>
            <person name="Barker E."/>
            <person name="Bennetzen J."/>
            <person name="Bezanilla M."/>
            <person name="Blankenship R."/>
            <person name="Cho S.H."/>
            <person name="Dutcher S."/>
            <person name="Estelle M."/>
            <person name="Fawcett J.A."/>
            <person name="Gundlach H."/>
            <person name="Hanada K."/>
            <person name="Heyl A."/>
            <person name="Hicks K.A."/>
            <person name="Hugh J."/>
            <person name="Lohr M."/>
            <person name="Mayer K."/>
            <person name="Melkozernov A."/>
            <person name="Murata T."/>
            <person name="Nelson D."/>
            <person name="Pils B."/>
            <person name="Prigge M."/>
            <person name="Reiss B."/>
            <person name="Renner T."/>
            <person name="Rombauts S."/>
            <person name="Rushton P."/>
            <person name="Sanderfoot A."/>
            <person name="Schween G."/>
            <person name="Shiu S.-H."/>
            <person name="Stueber K."/>
            <person name="Theodoulou F.L."/>
            <person name="Tu H."/>
            <person name="Van de Peer Y."/>
            <person name="Verrier P.J."/>
            <person name="Waters E."/>
            <person name="Wood A."/>
            <person name="Yang L."/>
            <person name="Cove D."/>
            <person name="Cuming A."/>
            <person name="Hasebe M."/>
            <person name="Lucas S."/>
            <person name="Mishler D.B."/>
            <person name="Reski R."/>
            <person name="Grigoriev I."/>
            <person name="Quatrano R.S."/>
            <person name="Boore J.L."/>
        </authorList>
    </citation>
    <scope>NUCLEOTIDE SEQUENCE [LARGE SCALE GENOMIC DNA]</scope>
    <source>
        <strain evidence="16 17">cv. Gransden 2004</strain>
    </source>
</reference>
<comment type="cofactor">
    <cofactor evidence="1 12">
        <name>heme</name>
        <dbReference type="ChEBI" id="CHEBI:30413"/>
    </cofactor>
</comment>
<keyword evidence="17" id="KW-1185">Reference proteome</keyword>
<dbReference type="Proteomes" id="UP000006727">
    <property type="component" value="Chromosome 12"/>
</dbReference>
<reference evidence="15 17" key="2">
    <citation type="journal article" date="2018" name="Plant J.">
        <title>The Physcomitrella patens chromosome-scale assembly reveals moss genome structure and evolution.</title>
        <authorList>
            <person name="Lang D."/>
            <person name="Ullrich K.K."/>
            <person name="Murat F."/>
            <person name="Fuchs J."/>
            <person name="Jenkins J."/>
            <person name="Haas F.B."/>
            <person name="Piednoel M."/>
            <person name="Gundlach H."/>
            <person name="Van Bel M."/>
            <person name="Meyberg R."/>
            <person name="Vives C."/>
            <person name="Morata J."/>
            <person name="Symeonidi A."/>
            <person name="Hiss M."/>
            <person name="Muchero W."/>
            <person name="Kamisugi Y."/>
            <person name="Saleh O."/>
            <person name="Blanc G."/>
            <person name="Decker E.L."/>
            <person name="van Gessel N."/>
            <person name="Grimwood J."/>
            <person name="Hayes R.D."/>
            <person name="Graham S.W."/>
            <person name="Gunter L.E."/>
            <person name="McDaniel S.F."/>
            <person name="Hoernstein S.N.W."/>
            <person name="Larsson A."/>
            <person name="Li F.W."/>
            <person name="Perroud P.F."/>
            <person name="Phillips J."/>
            <person name="Ranjan P."/>
            <person name="Rokshar D.S."/>
            <person name="Rothfels C.J."/>
            <person name="Schneider L."/>
            <person name="Shu S."/>
            <person name="Stevenson D.W."/>
            <person name="Thummler F."/>
            <person name="Tillich M."/>
            <person name="Villarreal Aguilar J.C."/>
            <person name="Widiez T."/>
            <person name="Wong G.K."/>
            <person name="Wymore A."/>
            <person name="Zhang Y."/>
            <person name="Zimmer A.D."/>
            <person name="Quatrano R.S."/>
            <person name="Mayer K.F.X."/>
            <person name="Goodstein D."/>
            <person name="Casacuberta J.M."/>
            <person name="Vandepoele K."/>
            <person name="Reski R."/>
            <person name="Cuming A.C."/>
            <person name="Tuskan G.A."/>
            <person name="Maumus F."/>
            <person name="Salse J."/>
            <person name="Schmutz J."/>
            <person name="Rensing S.A."/>
        </authorList>
    </citation>
    <scope>NUCLEOTIDE SEQUENCE [LARGE SCALE GENOMIC DNA]</scope>
    <source>
        <strain evidence="16 17">cv. Gransden 2004</strain>
    </source>
</reference>
<sequence length="463" mass="52725">MATAGTIMMQAVGMASMFTFQNVVQGLIVAMVVWIFVIKLKSPKYKLPPGPVATGSRSDSSSHVGDDLNHRYLAELTKKYGDIFLLKMGQRNVVVISSPEIAKDALQTQGIAFGSRPRNVVFDIFSGKGQDMVFTPYGEHWRLMRRITTAPLFTNKVVQQSRLQLMMYNIIYRMMFTSRFKDEKDPLYLKLKVLNGERSRLGQSFDYNYGDFIPILRPFLRGYLKVCQDVKDRRIALFKEYFVDERRKLTSVNPPKSEEQKCAIDYIFEAEKLGEINEDNVLYIVENINGIAELVNNPELDGIREELDAVLGKGNMVIEPDTYNNKLPLLTAFVKEVMRLHMSIPHVVHMNLKHEKLAGYDIPAESKILVNDQPEKFMPERFLDGNIETSGNDFRYLPFGVGRRRCPGIFIAMPLLSIVLGRLIQSFELLPPPGVKEVDVTEFCGQFSLRIANHSTVVVRPLL</sequence>
<feature type="transmembrane region" description="Helical" evidence="14">
    <location>
        <begin position="20"/>
        <end position="38"/>
    </location>
</feature>
<organism evidence="15">
    <name type="scientific">Physcomitrium patens</name>
    <name type="common">Spreading-leaved earth moss</name>
    <name type="synonym">Physcomitrella patens</name>
    <dbReference type="NCBI Taxonomy" id="3218"/>
    <lineage>
        <taxon>Eukaryota</taxon>
        <taxon>Viridiplantae</taxon>
        <taxon>Streptophyta</taxon>
        <taxon>Embryophyta</taxon>
        <taxon>Bryophyta</taxon>
        <taxon>Bryophytina</taxon>
        <taxon>Bryopsida</taxon>
        <taxon>Funariidae</taxon>
        <taxon>Funariales</taxon>
        <taxon>Funariaceae</taxon>
        <taxon>Physcomitrium</taxon>
    </lineage>
</organism>
<dbReference type="InterPro" id="IPR002401">
    <property type="entry name" value="Cyt_P450_E_grp-I"/>
</dbReference>
<dbReference type="PaxDb" id="3218-PP1S56_125V6.1"/>
<keyword evidence="4 12" id="KW-0349">Heme</keyword>
<comment type="pathway">
    <text evidence="9">Phenylpropanoid metabolism; trans-4-coumarate biosynthesis; trans-4-coumarate from trans-cinnamate: step 1/1.</text>
</comment>
<evidence type="ECO:0000256" key="8">
    <source>
        <dbReference type="ARBA" id="ARBA00023033"/>
    </source>
</evidence>
<gene>
    <name evidence="15" type="ORF">PHYPA_015895</name>
</gene>
<name>A0A2K1JPP5_PHYPA</name>
<evidence type="ECO:0000256" key="1">
    <source>
        <dbReference type="ARBA" id="ARBA00001971"/>
    </source>
</evidence>
<dbReference type="GO" id="GO:0004497">
    <property type="term" value="F:monooxygenase activity"/>
    <property type="evidence" value="ECO:0000318"/>
    <property type="project" value="GO_Central"/>
</dbReference>
<evidence type="ECO:0000256" key="4">
    <source>
        <dbReference type="ARBA" id="ARBA00022617"/>
    </source>
</evidence>
<keyword evidence="14" id="KW-0812">Transmembrane</keyword>
<dbReference type="GO" id="GO:0005506">
    <property type="term" value="F:iron ion binding"/>
    <property type="evidence" value="ECO:0007669"/>
    <property type="project" value="InterPro"/>
</dbReference>
<dbReference type="InterPro" id="IPR017972">
    <property type="entry name" value="Cyt_P450_CS"/>
</dbReference>
<dbReference type="PRINTS" id="PR00463">
    <property type="entry name" value="EP450I"/>
</dbReference>
<dbReference type="GO" id="GO:0016710">
    <property type="term" value="F:trans-cinnamate 4-monooxygenase activity"/>
    <property type="evidence" value="ECO:0007669"/>
    <property type="project" value="UniProtKB-EC"/>
</dbReference>
<dbReference type="InterPro" id="IPR001128">
    <property type="entry name" value="Cyt_P450"/>
</dbReference>
<keyword evidence="14" id="KW-0472">Membrane</keyword>